<evidence type="ECO:0000313" key="2">
    <source>
        <dbReference type="Proteomes" id="UP000023152"/>
    </source>
</evidence>
<sequence>EFELQIGYCNREYSEDIIGIIEEILSSINPNHNSLKHVIIGYALPGDRYVLNDVQSLRWCQLLRALFYKSNRIQYLALYGIKMTNEDEKLLKLLLQNQFQIVLHGRARSFNQDGYVLTGADHFFSSPI</sequence>
<organism evidence="1 2">
    <name type="scientific">Reticulomyxa filosa</name>
    <dbReference type="NCBI Taxonomy" id="46433"/>
    <lineage>
        <taxon>Eukaryota</taxon>
        <taxon>Sar</taxon>
        <taxon>Rhizaria</taxon>
        <taxon>Retaria</taxon>
        <taxon>Foraminifera</taxon>
        <taxon>Monothalamids</taxon>
        <taxon>Reticulomyxidae</taxon>
        <taxon>Reticulomyxa</taxon>
    </lineage>
</organism>
<dbReference type="EMBL" id="ASPP01021851">
    <property type="protein sequence ID" value="ETO11979.1"/>
    <property type="molecule type" value="Genomic_DNA"/>
</dbReference>
<gene>
    <name evidence="1" type="ORF">RFI_25396</name>
</gene>
<dbReference type="AlphaFoldDB" id="X6MDM9"/>
<protein>
    <submittedName>
        <fullName evidence="1">Uncharacterized protein</fullName>
    </submittedName>
</protein>
<keyword evidence="2" id="KW-1185">Reference proteome</keyword>
<accession>X6MDM9</accession>
<dbReference type="Proteomes" id="UP000023152">
    <property type="component" value="Unassembled WGS sequence"/>
</dbReference>
<evidence type="ECO:0000313" key="1">
    <source>
        <dbReference type="EMBL" id="ETO11979.1"/>
    </source>
</evidence>
<proteinExistence type="predicted"/>
<name>X6MDM9_RETFI</name>
<comment type="caution">
    <text evidence="1">The sequence shown here is derived from an EMBL/GenBank/DDBJ whole genome shotgun (WGS) entry which is preliminary data.</text>
</comment>
<reference evidence="1 2" key="1">
    <citation type="journal article" date="2013" name="Curr. Biol.">
        <title>The Genome of the Foraminiferan Reticulomyxa filosa.</title>
        <authorList>
            <person name="Glockner G."/>
            <person name="Hulsmann N."/>
            <person name="Schleicher M."/>
            <person name="Noegel A.A."/>
            <person name="Eichinger L."/>
            <person name="Gallinger C."/>
            <person name="Pawlowski J."/>
            <person name="Sierra R."/>
            <person name="Euteneuer U."/>
            <person name="Pillet L."/>
            <person name="Moustafa A."/>
            <person name="Platzer M."/>
            <person name="Groth M."/>
            <person name="Szafranski K."/>
            <person name="Schliwa M."/>
        </authorList>
    </citation>
    <scope>NUCLEOTIDE SEQUENCE [LARGE SCALE GENOMIC DNA]</scope>
</reference>
<feature type="non-terminal residue" evidence="1">
    <location>
        <position position="1"/>
    </location>
</feature>